<accession>A0A8H7KI14</accession>
<name>A0A8H7KI14_AGABI</name>
<evidence type="ECO:0000259" key="2">
    <source>
        <dbReference type="SMART" id="SM01349"/>
    </source>
</evidence>
<evidence type="ECO:0000313" key="4">
    <source>
        <dbReference type="Proteomes" id="UP000629468"/>
    </source>
</evidence>
<comment type="caution">
    <text evidence="3">The sequence shown here is derived from an EMBL/GenBank/DDBJ whole genome shotgun (WGS) entry which is preliminary data.</text>
</comment>
<evidence type="ECO:0000256" key="1">
    <source>
        <dbReference type="SAM" id="MobiDB-lite"/>
    </source>
</evidence>
<reference evidence="3 4" key="1">
    <citation type="journal article" name="Sci. Rep.">
        <title>Telomere-to-telomere assembled and centromere annotated genomes of the two main subspecies of the button mushroom Agaricus bisporus reveal especially polymorphic chromosome ends.</title>
        <authorList>
            <person name="Sonnenberg A.S.M."/>
            <person name="Sedaghat-Telgerd N."/>
            <person name="Lavrijssen B."/>
            <person name="Ohm R.A."/>
            <person name="Hendrickx P.M."/>
            <person name="Scholtmeijer K."/>
            <person name="Baars J.J.P."/>
            <person name="van Peer A."/>
        </authorList>
    </citation>
    <scope>NUCLEOTIDE SEQUENCE [LARGE SCALE GENOMIC DNA]</scope>
    <source>
        <strain evidence="3 4">H119_p4</strain>
    </source>
</reference>
<gene>
    <name evidence="3" type="ORF">Agabi119p4_5096</name>
</gene>
<dbReference type="Pfam" id="PF21040">
    <property type="entry name" value="CEP104-like_TOG"/>
    <property type="match status" value="1"/>
</dbReference>
<dbReference type="InterPro" id="IPR034085">
    <property type="entry name" value="TOG"/>
</dbReference>
<dbReference type="InterPro" id="IPR016024">
    <property type="entry name" value="ARM-type_fold"/>
</dbReference>
<protein>
    <recommendedName>
        <fullName evidence="2">TOG domain-containing protein</fullName>
    </recommendedName>
</protein>
<dbReference type="SMART" id="SM01349">
    <property type="entry name" value="TOG"/>
    <property type="match status" value="1"/>
</dbReference>
<sequence length="375" mass="41209">MSAESDLERLVNQCRSNDVDVKVDALAKLQAQFESGVEIDSPDTFINVFKNCLRSSNQHMTTAAVSALLPFLPIIFQNGVADITTLRSVLVTLFPLVIDRLSDKDRVQIKAREFISRLGAYSFKSGSSGLAPTRSRDGKGPETPNMVFERLLKELGLASKVWKIREQSILVLVSIRKTQYQFPIRPYLSLLVDCLEDTDAHVRDCARSSVVELFTGPGVSDAARADLKKEMTKKGVRKTILDSVLSKVLAASSTDSAPPSREGSENGDAKKEYVPPSLMLQGKRPRTNSQSRTFTPMATLPRTTSYSGFIKDSSRPQSRAGATTPPTTVLSPLNDNAEVQIVFIASGRDLENEFVSMAKPFEGKETEHNWAAPIP</sequence>
<dbReference type="Gene3D" id="1.25.10.10">
    <property type="entry name" value="Leucine-rich Repeat Variant"/>
    <property type="match status" value="1"/>
</dbReference>
<organism evidence="3 4">
    <name type="scientific">Agaricus bisporus var. burnettii</name>
    <dbReference type="NCBI Taxonomy" id="192524"/>
    <lineage>
        <taxon>Eukaryota</taxon>
        <taxon>Fungi</taxon>
        <taxon>Dikarya</taxon>
        <taxon>Basidiomycota</taxon>
        <taxon>Agaricomycotina</taxon>
        <taxon>Agaricomycetes</taxon>
        <taxon>Agaricomycetidae</taxon>
        <taxon>Agaricales</taxon>
        <taxon>Agaricineae</taxon>
        <taxon>Agaricaceae</taxon>
        <taxon>Agaricus</taxon>
    </lineage>
</organism>
<dbReference type="Proteomes" id="UP000629468">
    <property type="component" value="Unassembled WGS sequence"/>
</dbReference>
<dbReference type="SUPFAM" id="SSF48371">
    <property type="entry name" value="ARM repeat"/>
    <property type="match status" value="1"/>
</dbReference>
<feature type="compositionally biased region" description="Basic and acidic residues" evidence="1">
    <location>
        <begin position="262"/>
        <end position="273"/>
    </location>
</feature>
<proteinExistence type="predicted"/>
<dbReference type="InterPro" id="IPR011989">
    <property type="entry name" value="ARM-like"/>
</dbReference>
<dbReference type="EMBL" id="JABXXO010000006">
    <property type="protein sequence ID" value="KAF7776703.1"/>
    <property type="molecule type" value="Genomic_DNA"/>
</dbReference>
<feature type="domain" description="TOG" evidence="2">
    <location>
        <begin position="1"/>
        <end position="254"/>
    </location>
</feature>
<feature type="compositionally biased region" description="Polar residues" evidence="1">
    <location>
        <begin position="287"/>
        <end position="307"/>
    </location>
</feature>
<feature type="region of interest" description="Disordered" evidence="1">
    <location>
        <begin position="252"/>
        <end position="329"/>
    </location>
</feature>
<dbReference type="AlphaFoldDB" id="A0A8H7KI14"/>
<feature type="compositionally biased region" description="Polar residues" evidence="1">
    <location>
        <begin position="315"/>
        <end position="329"/>
    </location>
</feature>
<evidence type="ECO:0000313" key="3">
    <source>
        <dbReference type="EMBL" id="KAF7776703.1"/>
    </source>
</evidence>